<gene>
    <name evidence="7" type="ORF">EM308_00775</name>
</gene>
<accession>A0AAC9N350</accession>
<keyword evidence="3 6" id="KW-0812">Transmembrane</keyword>
<keyword evidence="5 6" id="KW-0472">Membrane</keyword>
<dbReference type="Pfam" id="PF13440">
    <property type="entry name" value="Polysacc_synt_3"/>
    <property type="match status" value="1"/>
</dbReference>
<evidence type="ECO:0000313" key="8">
    <source>
        <dbReference type="Proteomes" id="UP000175968"/>
    </source>
</evidence>
<organism evidence="7 8">
    <name type="scientific">Flavobacterium gilvum</name>
    <dbReference type="NCBI Taxonomy" id="1492737"/>
    <lineage>
        <taxon>Bacteria</taxon>
        <taxon>Pseudomonadati</taxon>
        <taxon>Bacteroidota</taxon>
        <taxon>Flavobacteriia</taxon>
        <taxon>Flavobacteriales</taxon>
        <taxon>Flavobacteriaceae</taxon>
        <taxon>Flavobacterium</taxon>
    </lineage>
</organism>
<evidence type="ECO:0000256" key="5">
    <source>
        <dbReference type="ARBA" id="ARBA00023136"/>
    </source>
</evidence>
<name>A0AAC9N350_9FLAO</name>
<evidence type="ECO:0008006" key="9">
    <source>
        <dbReference type="Google" id="ProtNLM"/>
    </source>
</evidence>
<feature type="transmembrane region" description="Helical" evidence="6">
    <location>
        <begin position="73"/>
        <end position="90"/>
    </location>
</feature>
<keyword evidence="8" id="KW-1185">Reference proteome</keyword>
<comment type="subcellular location">
    <subcellularLocation>
        <location evidence="1">Cell membrane</location>
        <topology evidence="1">Multi-pass membrane protein</topology>
    </subcellularLocation>
</comment>
<dbReference type="PANTHER" id="PTHR30250:SF11">
    <property type="entry name" value="O-ANTIGEN TRANSPORTER-RELATED"/>
    <property type="match status" value="1"/>
</dbReference>
<dbReference type="InterPro" id="IPR050833">
    <property type="entry name" value="Poly_Biosynth_Transport"/>
</dbReference>
<proteinExistence type="predicted"/>
<dbReference type="GO" id="GO:0005886">
    <property type="term" value="C:plasma membrane"/>
    <property type="evidence" value="ECO:0007669"/>
    <property type="project" value="UniProtKB-SubCell"/>
</dbReference>
<feature type="transmembrane region" description="Helical" evidence="6">
    <location>
        <begin position="238"/>
        <end position="261"/>
    </location>
</feature>
<keyword evidence="4 6" id="KW-1133">Transmembrane helix</keyword>
<keyword evidence="2" id="KW-1003">Cell membrane</keyword>
<reference evidence="7 8" key="1">
    <citation type="submission" date="2016-10" db="EMBL/GenBank/DDBJ databases">
        <title>Flavobacterium gilvum sp. nov., isolated from stream water.</title>
        <authorList>
            <person name="Shin S.-K."/>
            <person name="Cho Y.-J."/>
            <person name="Yi H."/>
        </authorList>
    </citation>
    <scope>NUCLEOTIDE SEQUENCE [LARGE SCALE GENOMIC DNA]</scope>
    <source>
        <strain evidence="7 8">EM1308</strain>
    </source>
</reference>
<evidence type="ECO:0000256" key="4">
    <source>
        <dbReference type="ARBA" id="ARBA00022989"/>
    </source>
</evidence>
<dbReference type="EMBL" id="CP017479">
    <property type="protein sequence ID" value="AOW08155.1"/>
    <property type="molecule type" value="Genomic_DNA"/>
</dbReference>
<feature type="transmembrane region" description="Helical" evidence="6">
    <location>
        <begin position="7"/>
        <end position="28"/>
    </location>
</feature>
<feature type="transmembrane region" description="Helical" evidence="6">
    <location>
        <begin position="146"/>
        <end position="165"/>
    </location>
</feature>
<evidence type="ECO:0000256" key="1">
    <source>
        <dbReference type="ARBA" id="ARBA00004651"/>
    </source>
</evidence>
<evidence type="ECO:0000256" key="6">
    <source>
        <dbReference type="SAM" id="Phobius"/>
    </source>
</evidence>
<evidence type="ECO:0000313" key="7">
    <source>
        <dbReference type="EMBL" id="AOW08155.1"/>
    </source>
</evidence>
<dbReference type="Proteomes" id="UP000175968">
    <property type="component" value="Chromosome"/>
</dbReference>
<feature type="transmembrane region" description="Helical" evidence="6">
    <location>
        <begin position="105"/>
        <end position="125"/>
    </location>
</feature>
<evidence type="ECO:0000256" key="2">
    <source>
        <dbReference type="ARBA" id="ARBA00022475"/>
    </source>
</evidence>
<protein>
    <recommendedName>
        <fullName evidence="9">Polysaccharide biosynthesis protein C-terminal domain-containing protein</fullName>
    </recommendedName>
</protein>
<dbReference type="KEGG" id="fgl:EM308_00775"/>
<dbReference type="PANTHER" id="PTHR30250">
    <property type="entry name" value="PST FAMILY PREDICTED COLANIC ACID TRANSPORTER"/>
    <property type="match status" value="1"/>
</dbReference>
<dbReference type="AlphaFoldDB" id="A0AAC9N350"/>
<evidence type="ECO:0000256" key="3">
    <source>
        <dbReference type="ARBA" id="ARBA00022692"/>
    </source>
</evidence>
<feature type="transmembrane region" description="Helical" evidence="6">
    <location>
        <begin position="34"/>
        <end position="53"/>
    </location>
</feature>
<sequence length="275" mass="31195">MKNESKEYFFITVFNALFSGLLSVLLVYVLRYGAVGRLVAILIVTVFFGVYVLKAKKFSFNIDWSRVKEMILFCTPLTISAILTFFFMGIDRTFLAKLNNNHNLGLYNIGLQISGYLGIFGTVFLQTFEPDLYKYASLRQNKKVGYLLALITIMTLLPNLLFIILSKPLISILTYGKYVEASGYASVLCIRNVTTSLSFSLSSVLVGYGFSKYELFNKIIGSFAAILLYKYLIDNFGFYGAAWGQSISWMIMGMISVIFLFSMRKKLKDYNKAEL</sequence>